<feature type="compositionally biased region" description="Basic and acidic residues" evidence="1">
    <location>
        <begin position="1"/>
        <end position="27"/>
    </location>
</feature>
<reference evidence="2 4" key="1">
    <citation type="journal article" date="2014" name="Nat. Genet.">
        <title>Genome and transcriptome of the porcine whipworm Trichuris suis.</title>
        <authorList>
            <person name="Jex A.R."/>
            <person name="Nejsum P."/>
            <person name="Schwarz E.M."/>
            <person name="Hu L."/>
            <person name="Young N.D."/>
            <person name="Hall R.S."/>
            <person name="Korhonen P.K."/>
            <person name="Liao S."/>
            <person name="Thamsborg S."/>
            <person name="Xia J."/>
            <person name="Xu P."/>
            <person name="Wang S."/>
            <person name="Scheerlinck J.P."/>
            <person name="Hofmann A."/>
            <person name="Sternberg P.W."/>
            <person name="Wang J."/>
            <person name="Gasser R.B."/>
        </authorList>
    </citation>
    <scope>NUCLEOTIDE SEQUENCE [LARGE SCALE GENOMIC DNA]</scope>
    <source>
        <strain evidence="3">DCEP-RM93F</strain>
        <strain evidence="2">DCEP-RM93M</strain>
    </source>
</reference>
<dbReference type="EMBL" id="KL367596">
    <property type="protein sequence ID" value="KFD62421.1"/>
    <property type="molecule type" value="Genomic_DNA"/>
</dbReference>
<evidence type="ECO:0000313" key="4">
    <source>
        <dbReference type="Proteomes" id="UP000030764"/>
    </source>
</evidence>
<sequence length="87" mass="9714">MNAKEESPDSLRSKVSEETQTLRKADESAMPARRLRKAPPTCCVKGAKPKHEVNFTSLADPSNMGESLASPDAESWKRPWIKSMEVR</sequence>
<gene>
    <name evidence="2" type="ORF">M513_00878</name>
    <name evidence="3" type="ORF">M514_00878</name>
</gene>
<accession>A0A085MLL9</accession>
<dbReference type="EMBL" id="KL363185">
    <property type="protein sequence ID" value="KFD58115.1"/>
    <property type="molecule type" value="Genomic_DNA"/>
</dbReference>
<feature type="region of interest" description="Disordered" evidence="1">
    <location>
        <begin position="1"/>
        <end position="87"/>
    </location>
</feature>
<dbReference type="AlphaFoldDB" id="A0A085MLL9"/>
<dbReference type="Proteomes" id="UP000030758">
    <property type="component" value="Unassembled WGS sequence"/>
</dbReference>
<evidence type="ECO:0000256" key="1">
    <source>
        <dbReference type="SAM" id="MobiDB-lite"/>
    </source>
</evidence>
<proteinExistence type="predicted"/>
<protein>
    <submittedName>
        <fullName evidence="2">Uncharacterized protein</fullName>
    </submittedName>
</protein>
<dbReference type="Proteomes" id="UP000030764">
    <property type="component" value="Unassembled WGS sequence"/>
</dbReference>
<evidence type="ECO:0000313" key="3">
    <source>
        <dbReference type="EMBL" id="KFD62421.1"/>
    </source>
</evidence>
<evidence type="ECO:0000313" key="2">
    <source>
        <dbReference type="EMBL" id="KFD58115.1"/>
    </source>
</evidence>
<keyword evidence="4" id="KW-1185">Reference proteome</keyword>
<name>A0A085MLL9_9BILA</name>
<organism evidence="2 4">
    <name type="scientific">Trichuris suis</name>
    <name type="common">pig whipworm</name>
    <dbReference type="NCBI Taxonomy" id="68888"/>
    <lineage>
        <taxon>Eukaryota</taxon>
        <taxon>Metazoa</taxon>
        <taxon>Ecdysozoa</taxon>
        <taxon>Nematoda</taxon>
        <taxon>Enoplea</taxon>
        <taxon>Dorylaimia</taxon>
        <taxon>Trichinellida</taxon>
        <taxon>Trichuridae</taxon>
        <taxon>Trichuris</taxon>
    </lineage>
</organism>